<dbReference type="EMBL" id="CAKMRJ010005745">
    <property type="protein sequence ID" value="CAH1453428.1"/>
    <property type="molecule type" value="Genomic_DNA"/>
</dbReference>
<proteinExistence type="predicted"/>
<dbReference type="Proteomes" id="UP001157418">
    <property type="component" value="Unassembled WGS sequence"/>
</dbReference>
<dbReference type="GO" id="GO:0009067">
    <property type="term" value="P:aspartate family amino acid biosynthetic process"/>
    <property type="evidence" value="ECO:0007669"/>
    <property type="project" value="InterPro"/>
</dbReference>
<gene>
    <name evidence="2" type="ORF">LVIROSA_LOCUS38670</name>
</gene>
<keyword evidence="1" id="KW-0521">NADP</keyword>
<dbReference type="Gene3D" id="3.40.50.720">
    <property type="entry name" value="NAD(P)-binding Rossmann-like Domain"/>
    <property type="match status" value="1"/>
</dbReference>
<dbReference type="PANTHER" id="PTHR43070">
    <property type="match status" value="1"/>
</dbReference>
<reference evidence="2 3" key="1">
    <citation type="submission" date="2022-01" db="EMBL/GenBank/DDBJ databases">
        <authorList>
            <person name="Xiong W."/>
            <person name="Schranz E."/>
        </authorList>
    </citation>
    <scope>NUCLEOTIDE SEQUENCE [LARGE SCALE GENOMIC DNA]</scope>
</reference>
<sequence length="79" mass="8586">MKNIPIILMGCGGVGRPTPPHIVSCRTLHANKGIHLRVVGIFDSKSFLVVPDVSSMEFNDTFLMNICQIKSTAVPSNMC</sequence>
<evidence type="ECO:0000313" key="3">
    <source>
        <dbReference type="Proteomes" id="UP001157418"/>
    </source>
</evidence>
<protein>
    <submittedName>
        <fullName evidence="2">Uncharacterized protein</fullName>
    </submittedName>
</protein>
<keyword evidence="3" id="KW-1185">Reference proteome</keyword>
<comment type="caution">
    <text evidence="2">The sequence shown here is derived from an EMBL/GenBank/DDBJ whole genome shotgun (WGS) entry which is preliminary data.</text>
</comment>
<evidence type="ECO:0000256" key="1">
    <source>
        <dbReference type="ARBA" id="ARBA00022857"/>
    </source>
</evidence>
<name>A0AAU9PSM3_9ASTR</name>
<accession>A0AAU9PSM3</accession>
<dbReference type="InterPro" id="IPR011147">
    <property type="entry name" value="Bifunc_Aspkin/hSer_DH"/>
</dbReference>
<dbReference type="GO" id="GO:0004412">
    <property type="term" value="F:homoserine dehydrogenase activity"/>
    <property type="evidence" value="ECO:0007669"/>
    <property type="project" value="InterPro"/>
</dbReference>
<evidence type="ECO:0000313" key="2">
    <source>
        <dbReference type="EMBL" id="CAH1453428.1"/>
    </source>
</evidence>
<organism evidence="2 3">
    <name type="scientific">Lactuca virosa</name>
    <dbReference type="NCBI Taxonomy" id="75947"/>
    <lineage>
        <taxon>Eukaryota</taxon>
        <taxon>Viridiplantae</taxon>
        <taxon>Streptophyta</taxon>
        <taxon>Embryophyta</taxon>
        <taxon>Tracheophyta</taxon>
        <taxon>Spermatophyta</taxon>
        <taxon>Magnoliopsida</taxon>
        <taxon>eudicotyledons</taxon>
        <taxon>Gunneridae</taxon>
        <taxon>Pentapetalae</taxon>
        <taxon>asterids</taxon>
        <taxon>campanulids</taxon>
        <taxon>Asterales</taxon>
        <taxon>Asteraceae</taxon>
        <taxon>Cichorioideae</taxon>
        <taxon>Cichorieae</taxon>
        <taxon>Lactucinae</taxon>
        <taxon>Lactuca</taxon>
    </lineage>
</organism>
<dbReference type="PANTHER" id="PTHR43070:SF3">
    <property type="entry name" value="HOMOSERINE DEHYDROGENASE"/>
    <property type="match status" value="1"/>
</dbReference>
<dbReference type="AlphaFoldDB" id="A0AAU9PSM3"/>